<name>A0A2H3CXC8_ARMGA</name>
<sequence length="122" mass="14216">MWEDLDEFDIRLLSIKSAAVHVPAYKHTNKLNPLAVLDMHIYQGSFPKLDHISVIIVQTLTLTEGNEDDVSGYKRLFELQTKRLLAHLYTQNKVTFTWLHKGLQGLDDEFHTTTSYYCHRVK</sequence>
<accession>A0A2H3CXC8</accession>
<protein>
    <submittedName>
        <fullName evidence="1">Uncharacterized protein</fullName>
    </submittedName>
</protein>
<gene>
    <name evidence="1" type="ORF">ARMGADRAFT_1035644</name>
</gene>
<evidence type="ECO:0000313" key="2">
    <source>
        <dbReference type="Proteomes" id="UP000217790"/>
    </source>
</evidence>
<organism evidence="1 2">
    <name type="scientific">Armillaria gallica</name>
    <name type="common">Bulbous honey fungus</name>
    <name type="synonym">Armillaria bulbosa</name>
    <dbReference type="NCBI Taxonomy" id="47427"/>
    <lineage>
        <taxon>Eukaryota</taxon>
        <taxon>Fungi</taxon>
        <taxon>Dikarya</taxon>
        <taxon>Basidiomycota</taxon>
        <taxon>Agaricomycotina</taxon>
        <taxon>Agaricomycetes</taxon>
        <taxon>Agaricomycetidae</taxon>
        <taxon>Agaricales</taxon>
        <taxon>Marasmiineae</taxon>
        <taxon>Physalacriaceae</taxon>
        <taxon>Armillaria</taxon>
    </lineage>
</organism>
<proteinExistence type="predicted"/>
<keyword evidence="2" id="KW-1185">Reference proteome</keyword>
<reference evidence="2" key="1">
    <citation type="journal article" date="2017" name="Nat. Ecol. Evol.">
        <title>Genome expansion and lineage-specific genetic innovations in the forest pathogenic fungi Armillaria.</title>
        <authorList>
            <person name="Sipos G."/>
            <person name="Prasanna A.N."/>
            <person name="Walter M.C."/>
            <person name="O'Connor E."/>
            <person name="Balint B."/>
            <person name="Krizsan K."/>
            <person name="Kiss B."/>
            <person name="Hess J."/>
            <person name="Varga T."/>
            <person name="Slot J."/>
            <person name="Riley R."/>
            <person name="Boka B."/>
            <person name="Rigling D."/>
            <person name="Barry K."/>
            <person name="Lee J."/>
            <person name="Mihaltcheva S."/>
            <person name="LaButti K."/>
            <person name="Lipzen A."/>
            <person name="Waldron R."/>
            <person name="Moloney N.M."/>
            <person name="Sperisen C."/>
            <person name="Kredics L."/>
            <person name="Vagvoelgyi C."/>
            <person name="Patrignani A."/>
            <person name="Fitzpatrick D."/>
            <person name="Nagy I."/>
            <person name="Doyle S."/>
            <person name="Anderson J.B."/>
            <person name="Grigoriev I.V."/>
            <person name="Gueldener U."/>
            <person name="Muensterkoetter M."/>
            <person name="Nagy L.G."/>
        </authorList>
    </citation>
    <scope>NUCLEOTIDE SEQUENCE [LARGE SCALE GENOMIC DNA]</scope>
    <source>
        <strain evidence="2">Ar21-2</strain>
    </source>
</reference>
<dbReference type="Proteomes" id="UP000217790">
    <property type="component" value="Unassembled WGS sequence"/>
</dbReference>
<dbReference type="InParanoid" id="A0A2H3CXC8"/>
<dbReference type="AlphaFoldDB" id="A0A2H3CXC8"/>
<dbReference type="EMBL" id="KZ293684">
    <property type="protein sequence ID" value="PBK86480.1"/>
    <property type="molecule type" value="Genomic_DNA"/>
</dbReference>
<evidence type="ECO:0000313" key="1">
    <source>
        <dbReference type="EMBL" id="PBK86480.1"/>
    </source>
</evidence>